<feature type="domain" description="Lipid/polyisoprenoid-binding YceI-like" evidence="1">
    <location>
        <begin position="21"/>
        <end position="178"/>
    </location>
</feature>
<protein>
    <recommendedName>
        <fullName evidence="1">Lipid/polyisoprenoid-binding YceI-like domain-containing protein</fullName>
    </recommendedName>
</protein>
<dbReference type="SMART" id="SM00867">
    <property type="entry name" value="YceI"/>
    <property type="match status" value="1"/>
</dbReference>
<accession>A0A0F9NB39</accession>
<dbReference type="SUPFAM" id="SSF101874">
    <property type="entry name" value="YceI-like"/>
    <property type="match status" value="1"/>
</dbReference>
<dbReference type="PANTHER" id="PTHR34406">
    <property type="entry name" value="PROTEIN YCEI"/>
    <property type="match status" value="1"/>
</dbReference>
<dbReference type="InterPro" id="IPR007372">
    <property type="entry name" value="Lipid/polyisoprenoid-bd_YceI"/>
</dbReference>
<dbReference type="AlphaFoldDB" id="A0A0F9NB39"/>
<dbReference type="InterPro" id="IPR036761">
    <property type="entry name" value="TTHA0802/YceI-like_sf"/>
</dbReference>
<dbReference type="Pfam" id="PF04264">
    <property type="entry name" value="YceI"/>
    <property type="match status" value="1"/>
</dbReference>
<comment type="caution">
    <text evidence="2">The sequence shown here is derived from an EMBL/GenBank/DDBJ whole genome shotgun (WGS) entry which is preliminary data.</text>
</comment>
<name>A0A0F9NB39_9ZZZZ</name>
<reference evidence="2" key="1">
    <citation type="journal article" date="2015" name="Nature">
        <title>Complex archaea that bridge the gap between prokaryotes and eukaryotes.</title>
        <authorList>
            <person name="Spang A."/>
            <person name="Saw J.H."/>
            <person name="Jorgensen S.L."/>
            <person name="Zaremba-Niedzwiedzka K."/>
            <person name="Martijn J."/>
            <person name="Lind A.E."/>
            <person name="van Eijk R."/>
            <person name="Schleper C."/>
            <person name="Guy L."/>
            <person name="Ettema T.J."/>
        </authorList>
    </citation>
    <scope>NUCLEOTIDE SEQUENCE</scope>
</reference>
<proteinExistence type="predicted"/>
<gene>
    <name evidence="2" type="ORF">LCGC14_1358500</name>
</gene>
<dbReference type="Gene3D" id="2.40.128.110">
    <property type="entry name" value="Lipid/polyisoprenoid-binding, YceI-like"/>
    <property type="match status" value="1"/>
</dbReference>
<dbReference type="EMBL" id="LAZR01008471">
    <property type="protein sequence ID" value="KKM78587.1"/>
    <property type="molecule type" value="Genomic_DNA"/>
</dbReference>
<sequence>MKNISTFLFLAIGSLVMAQESYVLSDASTMTIDGSSSLHDWTVTANSMEGKVDTDGKTLNAVEFSAVVADILSDRAAAMDNKMHEALKKEEYPKVTFIVDNAEAAIGESQPLKGTLMIAGVEKQVSVPATVSQEEGGLSVKGEQRIALKDFDIEPPTAMFGSIVVGDEVTVKFDLVFKKS</sequence>
<dbReference type="PANTHER" id="PTHR34406:SF1">
    <property type="entry name" value="PROTEIN YCEI"/>
    <property type="match status" value="1"/>
</dbReference>
<evidence type="ECO:0000313" key="2">
    <source>
        <dbReference type="EMBL" id="KKM78587.1"/>
    </source>
</evidence>
<evidence type="ECO:0000259" key="1">
    <source>
        <dbReference type="SMART" id="SM00867"/>
    </source>
</evidence>
<organism evidence="2">
    <name type="scientific">marine sediment metagenome</name>
    <dbReference type="NCBI Taxonomy" id="412755"/>
    <lineage>
        <taxon>unclassified sequences</taxon>
        <taxon>metagenomes</taxon>
        <taxon>ecological metagenomes</taxon>
    </lineage>
</organism>